<evidence type="ECO:0000256" key="3">
    <source>
        <dbReference type="ARBA" id="ARBA00023163"/>
    </source>
</evidence>
<comment type="caution">
    <text evidence="5">The sequence shown here is derived from an EMBL/GenBank/DDBJ whole genome shotgun (WGS) entry which is preliminary data.</text>
</comment>
<keyword evidence="2" id="KW-0238">DNA-binding</keyword>
<evidence type="ECO:0000256" key="1">
    <source>
        <dbReference type="ARBA" id="ARBA00023015"/>
    </source>
</evidence>
<dbReference type="PANTHER" id="PTHR44846:SF1">
    <property type="entry name" value="MANNOSYL-D-GLYCERATE TRANSPORT_METABOLISM SYSTEM REPRESSOR MNGR-RELATED"/>
    <property type="match status" value="1"/>
</dbReference>
<dbReference type="GO" id="GO:0003700">
    <property type="term" value="F:DNA-binding transcription factor activity"/>
    <property type="evidence" value="ECO:0007669"/>
    <property type="project" value="InterPro"/>
</dbReference>
<dbReference type="InterPro" id="IPR028978">
    <property type="entry name" value="Chorismate_lyase_/UTRA_dom_sf"/>
</dbReference>
<protein>
    <submittedName>
        <fullName evidence="5">GntR family transcriptional regulator</fullName>
    </submittedName>
</protein>
<evidence type="ECO:0000259" key="4">
    <source>
        <dbReference type="PROSITE" id="PS50949"/>
    </source>
</evidence>
<dbReference type="Gene3D" id="1.10.10.10">
    <property type="entry name" value="Winged helix-like DNA-binding domain superfamily/Winged helix DNA-binding domain"/>
    <property type="match status" value="1"/>
</dbReference>
<dbReference type="InterPro" id="IPR000524">
    <property type="entry name" value="Tscrpt_reg_HTH_GntR"/>
</dbReference>
<reference evidence="5" key="1">
    <citation type="journal article" date="2014" name="Int. J. Syst. Evol. Microbiol.">
        <title>Complete genome sequence of Corynebacterium casei LMG S-19264T (=DSM 44701T), isolated from a smear-ripened cheese.</title>
        <authorList>
            <consortium name="US DOE Joint Genome Institute (JGI-PGF)"/>
            <person name="Walter F."/>
            <person name="Albersmeier A."/>
            <person name="Kalinowski J."/>
            <person name="Ruckert C."/>
        </authorList>
    </citation>
    <scope>NUCLEOTIDE SEQUENCE</scope>
    <source>
        <strain evidence="5">CGMCC 1.15371</strain>
    </source>
</reference>
<evidence type="ECO:0000256" key="2">
    <source>
        <dbReference type="ARBA" id="ARBA00023125"/>
    </source>
</evidence>
<evidence type="ECO:0000313" key="6">
    <source>
        <dbReference type="Proteomes" id="UP000628775"/>
    </source>
</evidence>
<evidence type="ECO:0000313" key="5">
    <source>
        <dbReference type="EMBL" id="GGE55583.1"/>
    </source>
</evidence>
<dbReference type="PRINTS" id="PR00035">
    <property type="entry name" value="HTHGNTR"/>
</dbReference>
<dbReference type="GO" id="GO:0003677">
    <property type="term" value="F:DNA binding"/>
    <property type="evidence" value="ECO:0007669"/>
    <property type="project" value="UniProtKB-KW"/>
</dbReference>
<dbReference type="SUPFAM" id="SSF64288">
    <property type="entry name" value="Chorismate lyase-like"/>
    <property type="match status" value="1"/>
</dbReference>
<sequence length="235" mass="27176">MSQPLYLQVANQIKNNILHNVWTDKLPSEKELCKQFGVSRITLRRAVQDLCDEGLIDKRHGLGMFVGKNDYQLVGSVLKDRLFNETLIEHKLFHISREVQPDGFVRNMLKLESSDKTIYLERLVSHQQEQPIDYEKVWIPTKYDNGTLIEKISTFDLVIPALEQSGIMISKTRLMLEPQILDKDFPSLKLSKGAPVLLLWRIAFDEKEQPVALIEHHMTQNGAKSLLHFDFPNKN</sequence>
<keyword evidence="1" id="KW-0805">Transcription regulation</keyword>
<dbReference type="PANTHER" id="PTHR44846">
    <property type="entry name" value="MANNOSYL-D-GLYCERATE TRANSPORT/METABOLISM SYSTEM REPRESSOR MNGR-RELATED"/>
    <property type="match status" value="1"/>
</dbReference>
<gene>
    <name evidence="5" type="ORF">GCM10011391_38230</name>
</gene>
<dbReference type="Pfam" id="PF07702">
    <property type="entry name" value="UTRA"/>
    <property type="match status" value="1"/>
</dbReference>
<dbReference type="InterPro" id="IPR036390">
    <property type="entry name" value="WH_DNA-bd_sf"/>
</dbReference>
<name>A0A8J2YMS2_9BACL</name>
<proteinExistence type="predicted"/>
<dbReference type="Pfam" id="PF00392">
    <property type="entry name" value="GntR"/>
    <property type="match status" value="1"/>
</dbReference>
<dbReference type="RefSeq" id="WP_188698670.1">
    <property type="nucleotide sequence ID" value="NZ_BMIR01000030.1"/>
</dbReference>
<dbReference type="SMART" id="SM00345">
    <property type="entry name" value="HTH_GNTR"/>
    <property type="match status" value="1"/>
</dbReference>
<accession>A0A8J2YMS2</accession>
<dbReference type="InterPro" id="IPR011663">
    <property type="entry name" value="UTRA"/>
</dbReference>
<dbReference type="SUPFAM" id="SSF46785">
    <property type="entry name" value="Winged helix' DNA-binding domain"/>
    <property type="match status" value="1"/>
</dbReference>
<dbReference type="InterPro" id="IPR036388">
    <property type="entry name" value="WH-like_DNA-bd_sf"/>
</dbReference>
<organism evidence="5 6">
    <name type="scientific">Pullulanibacillus camelliae</name>
    <dbReference type="NCBI Taxonomy" id="1707096"/>
    <lineage>
        <taxon>Bacteria</taxon>
        <taxon>Bacillati</taxon>
        <taxon>Bacillota</taxon>
        <taxon>Bacilli</taxon>
        <taxon>Bacillales</taxon>
        <taxon>Sporolactobacillaceae</taxon>
        <taxon>Pullulanibacillus</taxon>
    </lineage>
</organism>
<dbReference type="Gene3D" id="3.40.1410.10">
    <property type="entry name" value="Chorismate lyase-like"/>
    <property type="match status" value="1"/>
</dbReference>
<dbReference type="Proteomes" id="UP000628775">
    <property type="component" value="Unassembled WGS sequence"/>
</dbReference>
<dbReference type="GO" id="GO:0045892">
    <property type="term" value="P:negative regulation of DNA-templated transcription"/>
    <property type="evidence" value="ECO:0007669"/>
    <property type="project" value="TreeGrafter"/>
</dbReference>
<dbReference type="PROSITE" id="PS50949">
    <property type="entry name" value="HTH_GNTR"/>
    <property type="match status" value="1"/>
</dbReference>
<keyword evidence="6" id="KW-1185">Reference proteome</keyword>
<dbReference type="CDD" id="cd07377">
    <property type="entry name" value="WHTH_GntR"/>
    <property type="match status" value="1"/>
</dbReference>
<dbReference type="EMBL" id="BMIR01000030">
    <property type="protein sequence ID" value="GGE55583.1"/>
    <property type="molecule type" value="Genomic_DNA"/>
</dbReference>
<keyword evidence="3" id="KW-0804">Transcription</keyword>
<dbReference type="InterPro" id="IPR050679">
    <property type="entry name" value="Bact_HTH_transcr_reg"/>
</dbReference>
<dbReference type="SMART" id="SM00866">
    <property type="entry name" value="UTRA"/>
    <property type="match status" value="1"/>
</dbReference>
<dbReference type="AlphaFoldDB" id="A0A8J2YMS2"/>
<reference evidence="5" key="2">
    <citation type="submission" date="2020-09" db="EMBL/GenBank/DDBJ databases">
        <authorList>
            <person name="Sun Q."/>
            <person name="Zhou Y."/>
        </authorList>
    </citation>
    <scope>NUCLEOTIDE SEQUENCE</scope>
    <source>
        <strain evidence="5">CGMCC 1.15371</strain>
    </source>
</reference>
<feature type="domain" description="HTH gntR-type" evidence="4">
    <location>
        <begin position="3"/>
        <end position="69"/>
    </location>
</feature>